<name>A0ABY7URB4_9RHOB</name>
<keyword evidence="2" id="KW-1185">Reference proteome</keyword>
<dbReference type="Proteomes" id="UP001216899">
    <property type="component" value="Chromosome"/>
</dbReference>
<dbReference type="Pfam" id="PF11367">
    <property type="entry name" value="Tail_completion_gp17"/>
    <property type="match status" value="1"/>
</dbReference>
<dbReference type="EMBL" id="CP117466">
    <property type="protein sequence ID" value="WDA11409.1"/>
    <property type="molecule type" value="Genomic_DNA"/>
</dbReference>
<gene>
    <name evidence="1" type="ORF">PRL19_08755</name>
</gene>
<dbReference type="InterPro" id="IPR021508">
    <property type="entry name" value="Gp17-like"/>
</dbReference>
<evidence type="ECO:0000313" key="2">
    <source>
        <dbReference type="Proteomes" id="UP001216899"/>
    </source>
</evidence>
<proteinExistence type="predicted"/>
<sequence>MRAGRRLRQLVIARIEDQVAALAGKVFDQALASTAYPYVTLGPSYWNDTSVTCVKARTMTLQIDLWHSQESKGACEDLTDHIAAAIEGWSDTAALTMHPATISLVRVLDDPSGNVHGIIQLEVRIEQDPA</sequence>
<protein>
    <submittedName>
        <fullName evidence="1">DUF3168 domain-containing protein</fullName>
    </submittedName>
</protein>
<dbReference type="Gene3D" id="3.30.2000.30">
    <property type="match status" value="1"/>
</dbReference>
<organism evidence="1 2">
    <name type="scientific">Paracoccus marcusii</name>
    <dbReference type="NCBI Taxonomy" id="59779"/>
    <lineage>
        <taxon>Bacteria</taxon>
        <taxon>Pseudomonadati</taxon>
        <taxon>Pseudomonadota</taxon>
        <taxon>Alphaproteobacteria</taxon>
        <taxon>Rhodobacterales</taxon>
        <taxon>Paracoccaceae</taxon>
        <taxon>Paracoccus</taxon>
    </lineage>
</organism>
<evidence type="ECO:0000313" key="1">
    <source>
        <dbReference type="EMBL" id="WDA11409.1"/>
    </source>
</evidence>
<reference evidence="1 2" key="1">
    <citation type="submission" date="2023-02" db="EMBL/GenBank/DDBJ databases">
        <title>Whole genome sequenc of Paracoccus marcusii MBLB0836.</title>
        <authorList>
            <person name="Seo M.-J."/>
            <person name="Cho E.-S."/>
            <person name="Hwang C.Y."/>
        </authorList>
    </citation>
    <scope>NUCLEOTIDE SEQUENCE [LARGE SCALE GENOMIC DNA]</scope>
    <source>
        <strain evidence="1 2">MBLB0836</strain>
    </source>
</reference>
<dbReference type="InterPro" id="IPR053745">
    <property type="entry name" value="Viral_Tail_Comp_sf"/>
</dbReference>
<dbReference type="RefSeq" id="WP_273742665.1">
    <property type="nucleotide sequence ID" value="NZ_CP117466.1"/>
</dbReference>
<accession>A0ABY7URB4</accession>